<evidence type="ECO:0000256" key="10">
    <source>
        <dbReference type="SAM" id="SignalP"/>
    </source>
</evidence>
<dbReference type="PROSITE" id="PS52016">
    <property type="entry name" value="TONB_DEPENDENT_REC_3"/>
    <property type="match status" value="1"/>
</dbReference>
<dbReference type="Pfam" id="PF07715">
    <property type="entry name" value="Plug"/>
    <property type="match status" value="1"/>
</dbReference>
<evidence type="ECO:0000259" key="11">
    <source>
        <dbReference type="Pfam" id="PF00593"/>
    </source>
</evidence>
<reference evidence="13 14" key="1">
    <citation type="submission" date="2017-06" db="EMBL/GenBank/DDBJ databases">
        <title>Genome sequencing of Fusobacterium nucleatum subsp. polymorphum KCOM 1275 (=ChDC F310).</title>
        <authorList>
            <person name="Kook J.-K."/>
            <person name="Park S.-N."/>
            <person name="Lim Y.K."/>
            <person name="Roh H."/>
        </authorList>
    </citation>
    <scope>NUCLEOTIDE SEQUENCE [LARGE SCALE GENOMIC DNA]</scope>
    <source>
        <strain evidence="13 14">KCOM 1275</strain>
    </source>
</reference>
<dbReference type="InterPro" id="IPR036942">
    <property type="entry name" value="Beta-barrel_TonB_sf"/>
</dbReference>
<feature type="signal peptide" evidence="10">
    <location>
        <begin position="1"/>
        <end position="20"/>
    </location>
</feature>
<keyword evidence="4 8" id="KW-0812">Transmembrane</keyword>
<dbReference type="Gene3D" id="2.40.170.20">
    <property type="entry name" value="TonB-dependent receptor, beta-barrel domain"/>
    <property type="match status" value="1"/>
</dbReference>
<proteinExistence type="inferred from homology"/>
<dbReference type="PANTHER" id="PTHR30069:SF27">
    <property type="entry name" value="BLL4766 PROTEIN"/>
    <property type="match status" value="1"/>
</dbReference>
<dbReference type="InterPro" id="IPR000531">
    <property type="entry name" value="Beta-barrel_TonB"/>
</dbReference>
<dbReference type="GO" id="GO:0015344">
    <property type="term" value="F:siderophore uptake transmembrane transporter activity"/>
    <property type="evidence" value="ECO:0007669"/>
    <property type="project" value="TreeGrafter"/>
</dbReference>
<evidence type="ECO:0000256" key="1">
    <source>
        <dbReference type="ARBA" id="ARBA00004571"/>
    </source>
</evidence>
<dbReference type="GO" id="GO:0009279">
    <property type="term" value="C:cell outer membrane"/>
    <property type="evidence" value="ECO:0007669"/>
    <property type="project" value="UniProtKB-SubCell"/>
</dbReference>
<evidence type="ECO:0000256" key="7">
    <source>
        <dbReference type="ARBA" id="ARBA00023237"/>
    </source>
</evidence>
<keyword evidence="2 8" id="KW-0813">Transport</keyword>
<gene>
    <name evidence="13" type="ORF">CBG61_09500</name>
</gene>
<accession>A0A241Q3C2</accession>
<evidence type="ECO:0000313" key="14">
    <source>
        <dbReference type="Proteomes" id="UP000197638"/>
    </source>
</evidence>
<evidence type="ECO:0000256" key="6">
    <source>
        <dbReference type="ARBA" id="ARBA00023136"/>
    </source>
</evidence>
<dbReference type="RefSeq" id="WP_088765314.1">
    <property type="nucleotide sequence ID" value="NZ_CP022123.1"/>
</dbReference>
<sequence length="657" mass="73512">MKKKFMLLALIVLGGMSAFAEESPVLELKQTVVTSDSFGTPVRETAKNMTVISAKEIKEKGAKTIADVLRGVPGVVVRQMDGASPTIDLRGSGATAQFNTVILLDGVPVSGLAGFNLNTVPIEEIEKIEVLQGAGAVMYGDGAIGGVVNIITKAPTNKAVYGGAGLEVGSWRTIRENVYLGGKIGDKFLLNASYSGNTSKDYRDRSPQYENKKDKRDSLWLRGKYLLDNGSIAVNYNHSEDKDYYTGSLSKKQFDDNPRQIGSWSGYTYGINDIINAKYNQKINDKLDIFLTGGYYNNKDKFQNNSTSEYFIRPEVKVTYAKDSYVTLGLDYRDGKRKFKDDVFINGVNKKAPDDKRESFAGYIMNKTTFGNWQFTQGYRREKVKYEYSSKVYDPMTWQLKEIKPQSADYASNDSFEFGVNYLYSDTGNVFFNYTRALRTPTIQDAGAWYGPVKTQKNDIFEIGLRDAYKNTSISTSVFYINSKNEIYYDKTNPFSSNNQNFDGKVRRIGAQLSLAHYFDKLTLRERVSYIVPKVTSGAYDGKEFAGVSRWTANVGATYNIIKGLTANIDGYYQSNAYAEDDFDNYFSKGNNYVTVDANLSYAFENGIELYTGVSNLFDKKYANAVTSTRSTFGAGPRKVYYPANGRSVYAGIKYTF</sequence>
<dbReference type="Proteomes" id="UP000197638">
    <property type="component" value="Chromosome"/>
</dbReference>
<comment type="subcellular location">
    <subcellularLocation>
        <location evidence="1 8">Cell outer membrane</location>
        <topology evidence="1 8">Multi-pass membrane protein</topology>
    </subcellularLocation>
</comment>
<evidence type="ECO:0000313" key="13">
    <source>
        <dbReference type="EMBL" id="ASG29099.1"/>
    </source>
</evidence>
<protein>
    <submittedName>
        <fullName evidence="13">Hemin receptor</fullName>
    </submittedName>
</protein>
<feature type="domain" description="TonB-dependent receptor-like beta-barrel" evidence="11">
    <location>
        <begin position="183"/>
        <end position="617"/>
    </location>
</feature>
<keyword evidence="13" id="KW-0675">Receptor</keyword>
<keyword evidence="3 8" id="KW-1134">Transmembrane beta strand</keyword>
<keyword evidence="6 8" id="KW-0472">Membrane</keyword>
<dbReference type="CDD" id="cd01347">
    <property type="entry name" value="ligand_gated_channel"/>
    <property type="match status" value="1"/>
</dbReference>
<dbReference type="InterPro" id="IPR039426">
    <property type="entry name" value="TonB-dep_rcpt-like"/>
</dbReference>
<feature type="domain" description="TonB-dependent receptor plug" evidence="12">
    <location>
        <begin position="42"/>
        <end position="147"/>
    </location>
</feature>
<dbReference type="EMBL" id="CP022123">
    <property type="protein sequence ID" value="ASG29099.1"/>
    <property type="molecule type" value="Genomic_DNA"/>
</dbReference>
<dbReference type="InterPro" id="IPR037066">
    <property type="entry name" value="Plug_dom_sf"/>
</dbReference>
<keyword evidence="10" id="KW-0732">Signal</keyword>
<evidence type="ECO:0000256" key="4">
    <source>
        <dbReference type="ARBA" id="ARBA00022692"/>
    </source>
</evidence>
<dbReference type="AlphaFoldDB" id="A0A241Q3C2"/>
<organism evidence="13 14">
    <name type="scientific">Fusobacterium nucleatum subsp. polymorphum</name>
    <name type="common">Fusobacterium polymorphum</name>
    <dbReference type="NCBI Taxonomy" id="76857"/>
    <lineage>
        <taxon>Bacteria</taxon>
        <taxon>Fusobacteriati</taxon>
        <taxon>Fusobacteriota</taxon>
        <taxon>Fusobacteriia</taxon>
        <taxon>Fusobacteriales</taxon>
        <taxon>Fusobacteriaceae</taxon>
        <taxon>Fusobacterium</taxon>
    </lineage>
</organism>
<dbReference type="Gene3D" id="2.170.130.10">
    <property type="entry name" value="TonB-dependent receptor, plug domain"/>
    <property type="match status" value="1"/>
</dbReference>
<feature type="chain" id="PRO_5013235452" evidence="10">
    <location>
        <begin position="21"/>
        <end position="657"/>
    </location>
</feature>
<name>A0A241Q3C2_FUSNP</name>
<evidence type="ECO:0000256" key="8">
    <source>
        <dbReference type="PROSITE-ProRule" id="PRU01360"/>
    </source>
</evidence>
<dbReference type="PANTHER" id="PTHR30069">
    <property type="entry name" value="TONB-DEPENDENT OUTER MEMBRANE RECEPTOR"/>
    <property type="match status" value="1"/>
</dbReference>
<evidence type="ECO:0000256" key="2">
    <source>
        <dbReference type="ARBA" id="ARBA00022448"/>
    </source>
</evidence>
<evidence type="ECO:0000256" key="3">
    <source>
        <dbReference type="ARBA" id="ARBA00022452"/>
    </source>
</evidence>
<dbReference type="GO" id="GO:0044718">
    <property type="term" value="P:siderophore transmembrane transport"/>
    <property type="evidence" value="ECO:0007669"/>
    <property type="project" value="TreeGrafter"/>
</dbReference>
<evidence type="ECO:0000256" key="5">
    <source>
        <dbReference type="ARBA" id="ARBA00023077"/>
    </source>
</evidence>
<dbReference type="InterPro" id="IPR012910">
    <property type="entry name" value="Plug_dom"/>
</dbReference>
<comment type="similarity">
    <text evidence="8 9">Belongs to the TonB-dependent receptor family.</text>
</comment>
<dbReference type="Pfam" id="PF00593">
    <property type="entry name" value="TonB_dep_Rec_b-barrel"/>
    <property type="match status" value="1"/>
</dbReference>
<keyword evidence="7 8" id="KW-0998">Cell outer membrane</keyword>
<dbReference type="SUPFAM" id="SSF56935">
    <property type="entry name" value="Porins"/>
    <property type="match status" value="1"/>
</dbReference>
<evidence type="ECO:0000259" key="12">
    <source>
        <dbReference type="Pfam" id="PF07715"/>
    </source>
</evidence>
<keyword evidence="5 9" id="KW-0798">TonB box</keyword>
<evidence type="ECO:0000256" key="9">
    <source>
        <dbReference type="RuleBase" id="RU003357"/>
    </source>
</evidence>